<evidence type="ECO:0008006" key="3">
    <source>
        <dbReference type="Google" id="ProtNLM"/>
    </source>
</evidence>
<dbReference type="RefSeq" id="WP_009246335.1">
    <property type="nucleotide sequence ID" value="NZ_CACRSY010000014.1"/>
</dbReference>
<name>A0A6N2URP8_BLAHA</name>
<feature type="transmembrane region" description="Helical" evidence="1">
    <location>
        <begin position="36"/>
        <end position="54"/>
    </location>
</feature>
<sequence length="214" mass="24837">MQEKTLKKVWYGSIVLYIGTLAFAFGYNLYTKDYHSVGMAFVAMLTPCIVPLIFKLCHWNVVYEIYILSNVFTYFASVWGGALDAYRLYGFDKALHFSSGWLITTAAVILYFTIKGDRKFQSKREFAIFLIFINAVNMAVAQLWEFYEYAMLIFFKNDCINHYTQGVHDSITDMLCATVAGIGLTVFLVLYYKNGRRSFFVNIYEKFYDRNVGK</sequence>
<accession>A0A6N2URP8</accession>
<dbReference type="EMBL" id="CACRSY010000014">
    <property type="protein sequence ID" value="VYT18891.1"/>
    <property type="molecule type" value="Genomic_DNA"/>
</dbReference>
<dbReference type="Pfam" id="PF09997">
    <property type="entry name" value="DUF2238"/>
    <property type="match status" value="1"/>
</dbReference>
<gene>
    <name evidence="2" type="ORF">BHLFYP23_00526</name>
</gene>
<feature type="transmembrane region" description="Helical" evidence="1">
    <location>
        <begin position="61"/>
        <end position="82"/>
    </location>
</feature>
<keyword evidence="1" id="KW-1133">Transmembrane helix</keyword>
<evidence type="ECO:0000313" key="2">
    <source>
        <dbReference type="EMBL" id="VYT18891.1"/>
    </source>
</evidence>
<evidence type="ECO:0000256" key="1">
    <source>
        <dbReference type="SAM" id="Phobius"/>
    </source>
</evidence>
<proteinExistence type="predicted"/>
<keyword evidence="1" id="KW-0812">Transmembrane</keyword>
<feature type="transmembrane region" description="Helical" evidence="1">
    <location>
        <begin position="171"/>
        <end position="192"/>
    </location>
</feature>
<reference evidence="2" key="1">
    <citation type="submission" date="2019-11" db="EMBL/GenBank/DDBJ databases">
        <authorList>
            <person name="Feng L."/>
        </authorList>
    </citation>
    <scope>NUCLEOTIDE SEQUENCE</scope>
    <source>
        <strain evidence="2">BhanseniiLFYP23</strain>
    </source>
</reference>
<keyword evidence="1" id="KW-0472">Membrane</keyword>
<feature type="transmembrane region" description="Helical" evidence="1">
    <location>
        <begin position="126"/>
        <end position="144"/>
    </location>
</feature>
<dbReference type="InterPro" id="IPR014509">
    <property type="entry name" value="YjdF-like"/>
</dbReference>
<dbReference type="AlphaFoldDB" id="A0A6N2URP8"/>
<protein>
    <recommendedName>
        <fullName evidence="3">DUF2238 domain-containing protein</fullName>
    </recommendedName>
</protein>
<feature type="transmembrane region" description="Helical" evidence="1">
    <location>
        <begin position="9"/>
        <end position="30"/>
    </location>
</feature>
<feature type="transmembrane region" description="Helical" evidence="1">
    <location>
        <begin position="94"/>
        <end position="114"/>
    </location>
</feature>
<organism evidence="2">
    <name type="scientific">Blautia hansenii</name>
    <name type="common">Ruminococcus hansenii</name>
    <dbReference type="NCBI Taxonomy" id="1322"/>
    <lineage>
        <taxon>Bacteria</taxon>
        <taxon>Bacillati</taxon>
        <taxon>Bacillota</taxon>
        <taxon>Clostridia</taxon>
        <taxon>Lachnospirales</taxon>
        <taxon>Lachnospiraceae</taxon>
        <taxon>Blautia</taxon>
    </lineage>
</organism>